<dbReference type="AlphaFoldDB" id="A0AB34BXQ1"/>
<reference evidence="2 3" key="1">
    <citation type="submission" date="2019-09" db="EMBL/GenBank/DDBJ databases">
        <authorList>
            <person name="Vacheron J."/>
            <person name="Dubost A."/>
            <person name="Prigent-Combaret C."/>
            <person name="Muller D."/>
        </authorList>
    </citation>
    <scope>NUCLEOTIDE SEQUENCE [LARGE SCALE GENOMIC DNA]</scope>
    <source>
        <strain evidence="2 3">JV497</strain>
    </source>
</reference>
<dbReference type="Proteomes" id="UP000323924">
    <property type="component" value="Unassembled WGS sequence"/>
</dbReference>
<feature type="region of interest" description="Disordered" evidence="1">
    <location>
        <begin position="78"/>
        <end position="134"/>
    </location>
</feature>
<evidence type="ECO:0000256" key="1">
    <source>
        <dbReference type="SAM" id="MobiDB-lite"/>
    </source>
</evidence>
<evidence type="ECO:0000313" key="2">
    <source>
        <dbReference type="EMBL" id="KAA5836768.1"/>
    </source>
</evidence>
<feature type="region of interest" description="Disordered" evidence="1">
    <location>
        <begin position="18"/>
        <end position="54"/>
    </location>
</feature>
<sequence>MKKRLFVTSLNGFMGRHTQSRLSSIDSGRRSLPASSHGPTAHQNFQRPLPRSPDPAIHLIGQRNNIRPLLEPLTPLAPASTTALQPPARPRWTASRCVHGGHGERLNSGWAPETPIQQSPRAILSDWESRVLQE</sequence>
<name>A0AB34BXQ1_9PSED</name>
<accession>A0AB34BXQ1</accession>
<feature type="compositionally biased region" description="Polar residues" evidence="1">
    <location>
        <begin position="33"/>
        <end position="46"/>
    </location>
</feature>
<proteinExistence type="predicted"/>
<organism evidence="2 3">
    <name type="scientific">Pseudomonas chlororaphis</name>
    <dbReference type="NCBI Taxonomy" id="587753"/>
    <lineage>
        <taxon>Bacteria</taxon>
        <taxon>Pseudomonadati</taxon>
        <taxon>Pseudomonadota</taxon>
        <taxon>Gammaproteobacteria</taxon>
        <taxon>Pseudomonadales</taxon>
        <taxon>Pseudomonadaceae</taxon>
        <taxon>Pseudomonas</taxon>
    </lineage>
</organism>
<dbReference type="EMBL" id="VWPC01000030">
    <property type="protein sequence ID" value="KAA5836768.1"/>
    <property type="molecule type" value="Genomic_DNA"/>
</dbReference>
<protein>
    <submittedName>
        <fullName evidence="2">Uncharacterized protein</fullName>
    </submittedName>
</protein>
<gene>
    <name evidence="2" type="ORF">F2A38_28460</name>
</gene>
<evidence type="ECO:0000313" key="3">
    <source>
        <dbReference type="Proteomes" id="UP000323924"/>
    </source>
</evidence>
<comment type="caution">
    <text evidence="2">The sequence shown here is derived from an EMBL/GenBank/DDBJ whole genome shotgun (WGS) entry which is preliminary data.</text>
</comment>